<keyword evidence="2" id="KW-0472">Membrane</keyword>
<gene>
    <name evidence="3" type="ORF">QVN40_04295</name>
</gene>
<dbReference type="RefSeq" id="WP_289826864.1">
    <property type="nucleotide sequence ID" value="NZ_JAUEIR010000003.1"/>
</dbReference>
<evidence type="ECO:0008006" key="5">
    <source>
        <dbReference type="Google" id="ProtNLM"/>
    </source>
</evidence>
<name>A0AAW7JZW9_9ACTN</name>
<feature type="transmembrane region" description="Helical" evidence="2">
    <location>
        <begin position="380"/>
        <end position="403"/>
    </location>
</feature>
<evidence type="ECO:0000313" key="3">
    <source>
        <dbReference type="EMBL" id="MDN0068921.1"/>
    </source>
</evidence>
<feature type="transmembrane region" description="Helical" evidence="2">
    <location>
        <begin position="306"/>
        <end position="328"/>
    </location>
</feature>
<dbReference type="InterPro" id="IPR036291">
    <property type="entry name" value="NAD(P)-bd_dom_sf"/>
</dbReference>
<keyword evidence="2" id="KW-1133">Transmembrane helix</keyword>
<feature type="transmembrane region" description="Helical" evidence="2">
    <location>
        <begin position="340"/>
        <end position="368"/>
    </location>
</feature>
<keyword evidence="1" id="KW-0175">Coiled coil</keyword>
<organism evidence="3 4">
    <name type="scientific">Collinsella ihumii</name>
    <dbReference type="NCBI Taxonomy" id="1720204"/>
    <lineage>
        <taxon>Bacteria</taxon>
        <taxon>Bacillati</taxon>
        <taxon>Actinomycetota</taxon>
        <taxon>Coriobacteriia</taxon>
        <taxon>Coriobacteriales</taxon>
        <taxon>Coriobacteriaceae</taxon>
        <taxon>Collinsella</taxon>
    </lineage>
</organism>
<reference evidence="3" key="2">
    <citation type="submission" date="2023-08" db="EMBL/GenBank/DDBJ databases">
        <title>Identification and characterization of horizontal gene transfer across gut microbiota members of farm animals based on homology search.</title>
        <authorList>
            <person name="Schwarzerova J."/>
            <person name="Nykrynova M."/>
            <person name="Jureckova K."/>
            <person name="Cejkova D."/>
            <person name="Rychlik I."/>
        </authorList>
    </citation>
    <scope>NUCLEOTIDE SEQUENCE</scope>
    <source>
        <strain evidence="3">15_COKtk</strain>
    </source>
</reference>
<dbReference type="AlphaFoldDB" id="A0AAW7JZW9"/>
<protein>
    <recommendedName>
        <fullName evidence="5">NAD(P)-binding domain-containing protein</fullName>
    </recommendedName>
</protein>
<reference evidence="3" key="1">
    <citation type="submission" date="2023-06" db="EMBL/GenBank/DDBJ databases">
        <authorList>
            <person name="Zeman M."/>
            <person name="Kubasova T."/>
            <person name="Jahodarova E."/>
            <person name="Nykrynova M."/>
            <person name="Rychlik I."/>
        </authorList>
    </citation>
    <scope>NUCLEOTIDE SEQUENCE</scope>
    <source>
        <strain evidence="3">15_COKtk</strain>
    </source>
</reference>
<keyword evidence="2" id="KW-0812">Transmembrane</keyword>
<sequence length="705" mass="79546">MNFLFVGACDTAGSSIATRMYREGHHIAWLTDEPTLPLWGDKIHGKVFRSSITPKTCKQILEGEAADYLIFLTAPWREKTSRSKSAYGSLLSTLNVVLRTAAAAKTKRICLLSSDQLADDHLLNPELEELRAAERMAASFSKQNNMSLLILRMGLLFSDDITTATLVEQLIHDMTEDDVPRIPFTADSELDLLCASDLAEAFLRLVNLNTMGTHTVLTGSPVTARTLCTSVAHVAHYSGEIEYGGTQYLCDERPSDEIRLLTGWMPFYLFPEKGELFLQKSLSRKTVVQEEEERRTWLQVLRNHSFAWATIQNFLLFAVAATTSALTEDWSDLRYVDVRLLYVVIIAITFGMRQGLIATALACCSYAVSLLHSGIDLSYLLYNVGTWIPFIIYGVAGAFGGYWSDKKNDEYDTLQREKDELNQRYDLLKRLYREVVSLKNQLQKQIVVSKESFTRMYSIMSELDSTDQRMLMARTVRVAEQVMNCEGAAFYILAGKRHQWARLSVCSAAWSPNLQRSKDLTSMPTLYTRIMDGKIFVNTDLMAGYPSMAMPVMQGSTPKALVTIYNIPLENFTTDYENRFQTLVQMIQDYLVKALEYERKNRDRLFLPGTRIYNAKAFSKELETLRTIDKEFGCPFSLGRLNCTDGATSLKALYKRAEPLLRSTDLIGVGPDGSAHALFLYVDDSARAQLSARLASKGLSVTWED</sequence>
<evidence type="ECO:0000256" key="1">
    <source>
        <dbReference type="SAM" id="Coils"/>
    </source>
</evidence>
<dbReference type="SUPFAM" id="SSF51735">
    <property type="entry name" value="NAD(P)-binding Rossmann-fold domains"/>
    <property type="match status" value="1"/>
</dbReference>
<evidence type="ECO:0000313" key="4">
    <source>
        <dbReference type="Proteomes" id="UP001168505"/>
    </source>
</evidence>
<comment type="caution">
    <text evidence="3">The sequence shown here is derived from an EMBL/GenBank/DDBJ whole genome shotgun (WGS) entry which is preliminary data.</text>
</comment>
<dbReference type="Gene3D" id="3.40.50.720">
    <property type="entry name" value="NAD(P)-binding Rossmann-like Domain"/>
    <property type="match status" value="1"/>
</dbReference>
<accession>A0AAW7JZW9</accession>
<dbReference type="Proteomes" id="UP001168505">
    <property type="component" value="Unassembled WGS sequence"/>
</dbReference>
<evidence type="ECO:0000256" key="2">
    <source>
        <dbReference type="SAM" id="Phobius"/>
    </source>
</evidence>
<dbReference type="EMBL" id="JAUEIR010000003">
    <property type="protein sequence ID" value="MDN0068921.1"/>
    <property type="molecule type" value="Genomic_DNA"/>
</dbReference>
<proteinExistence type="predicted"/>
<feature type="coiled-coil region" evidence="1">
    <location>
        <begin position="404"/>
        <end position="431"/>
    </location>
</feature>